<proteinExistence type="inferred from homology"/>
<dbReference type="Gene3D" id="3.40.50.720">
    <property type="entry name" value="NAD(P)-binding Rossmann-like Domain"/>
    <property type="match status" value="1"/>
</dbReference>
<dbReference type="STRING" id="1437874.CSPHI_00180"/>
<dbReference type="GO" id="GO:0016020">
    <property type="term" value="C:membrane"/>
    <property type="evidence" value="ECO:0007669"/>
    <property type="project" value="TreeGrafter"/>
</dbReference>
<accession>A0A1L7CV83</accession>
<dbReference type="EMBL" id="CP009248">
    <property type="protein sequence ID" value="APT89779.1"/>
    <property type="molecule type" value="Genomic_DNA"/>
</dbReference>
<evidence type="ECO:0000313" key="3">
    <source>
        <dbReference type="EMBL" id="APT89779.1"/>
    </source>
</evidence>
<keyword evidence="2" id="KW-0560">Oxidoreductase</keyword>
<dbReference type="SUPFAM" id="SSF51735">
    <property type="entry name" value="NAD(P)-binding Rossmann-fold domains"/>
    <property type="match status" value="1"/>
</dbReference>
<reference evidence="3 4" key="1">
    <citation type="submission" date="2014-08" db="EMBL/GenBank/DDBJ databases">
        <title>Complete genome sequence of Corynebacterium sphenisci CECT 5990(T) (=DSM 44792(T)), isolated from healthy wild penguins.</title>
        <authorList>
            <person name="Ruckert C."/>
            <person name="Albersmeier A."/>
            <person name="Winkler A."/>
            <person name="Kalinowski J."/>
        </authorList>
    </citation>
    <scope>NUCLEOTIDE SEQUENCE [LARGE SCALE GENOMIC DNA]</scope>
    <source>
        <strain evidence="3 4">DSM 44792</strain>
    </source>
</reference>
<dbReference type="InterPro" id="IPR002347">
    <property type="entry name" value="SDR_fam"/>
</dbReference>
<dbReference type="PRINTS" id="PR00081">
    <property type="entry name" value="GDHRDH"/>
</dbReference>
<dbReference type="InterPro" id="IPR036291">
    <property type="entry name" value="NAD(P)-bd_dom_sf"/>
</dbReference>
<keyword evidence="4" id="KW-1185">Reference proteome</keyword>
<dbReference type="RefSeq" id="WP_075690965.1">
    <property type="nucleotide sequence ID" value="NZ_CP009248.1"/>
</dbReference>
<dbReference type="Pfam" id="PF00106">
    <property type="entry name" value="adh_short"/>
    <property type="match status" value="1"/>
</dbReference>
<sequence>MVPRIRPIHGPALPPVAGLALVTGASSGIGAATAAALAGAGFEVLGTSRRGAAAPAPRGVRMIELDLADPGSIAAAAETVRERARGRGERGAAVLVANAGESQSGPLEELPRAAWERLLQVNVVGQLDLVARLLPGMRAAGRGRVVLVGSMLGSLPLAFRSSYVASKAALRGAGLALRGEVAPFGIGVSVVEPGSVATGIAARRTRYGGAWDSPYRGRLAAMLDRLDANEAAGVAPEAVAEAILAEIRARRPAAYRARGSRAALAIPLTRLGGTQFTLDLMDRVHGLR</sequence>
<organism evidence="3 4">
    <name type="scientific">Corynebacterium sphenisci DSM 44792</name>
    <dbReference type="NCBI Taxonomy" id="1437874"/>
    <lineage>
        <taxon>Bacteria</taxon>
        <taxon>Bacillati</taxon>
        <taxon>Actinomycetota</taxon>
        <taxon>Actinomycetes</taxon>
        <taxon>Mycobacteriales</taxon>
        <taxon>Corynebacteriaceae</taxon>
        <taxon>Corynebacterium</taxon>
    </lineage>
</organism>
<name>A0A1L7CV83_9CORY</name>
<evidence type="ECO:0000256" key="1">
    <source>
        <dbReference type="ARBA" id="ARBA00006484"/>
    </source>
</evidence>
<dbReference type="KEGG" id="csph:CSPHI_00180"/>
<dbReference type="AlphaFoldDB" id="A0A1L7CV83"/>
<dbReference type="Proteomes" id="UP000185469">
    <property type="component" value="Chromosome"/>
</dbReference>
<comment type="similarity">
    <text evidence="1">Belongs to the short-chain dehydrogenases/reductases (SDR) family.</text>
</comment>
<gene>
    <name evidence="3" type="ORF">CSPHI_00180</name>
</gene>
<protein>
    <submittedName>
        <fullName evidence="3">Alcohol dehydrogenase</fullName>
    </submittedName>
</protein>
<dbReference type="GO" id="GO:0016491">
    <property type="term" value="F:oxidoreductase activity"/>
    <property type="evidence" value="ECO:0007669"/>
    <property type="project" value="UniProtKB-KW"/>
</dbReference>
<evidence type="ECO:0000313" key="4">
    <source>
        <dbReference type="Proteomes" id="UP000185469"/>
    </source>
</evidence>
<evidence type="ECO:0000256" key="2">
    <source>
        <dbReference type="ARBA" id="ARBA00023002"/>
    </source>
</evidence>
<dbReference type="PANTHER" id="PTHR44196">
    <property type="entry name" value="DEHYDROGENASE/REDUCTASE SDR FAMILY MEMBER 7B"/>
    <property type="match status" value="1"/>
</dbReference>
<dbReference type="PANTHER" id="PTHR44196:SF1">
    <property type="entry name" value="DEHYDROGENASE_REDUCTASE SDR FAMILY MEMBER 7B"/>
    <property type="match status" value="1"/>
</dbReference>
<dbReference type="OrthoDB" id="5242868at2"/>